<proteinExistence type="predicted"/>
<feature type="transmembrane region" description="Helical" evidence="2">
    <location>
        <begin position="122"/>
        <end position="140"/>
    </location>
</feature>
<dbReference type="RefSeq" id="WP_139640258.1">
    <property type="nucleotide sequence ID" value="NZ_BAAAZS010000066.1"/>
</dbReference>
<evidence type="ECO:0000313" key="4">
    <source>
        <dbReference type="Proteomes" id="UP000311713"/>
    </source>
</evidence>
<reference evidence="3 4" key="1">
    <citation type="submission" date="2019-06" db="EMBL/GenBank/DDBJ databases">
        <title>Draft genome of Streptomyces sedi sp. JCM16909.</title>
        <authorList>
            <person name="Klykleung N."/>
            <person name="Tanasupawat S."/>
            <person name="Kudo T."/>
            <person name="Yuki M."/>
            <person name="Ohkuma M."/>
        </authorList>
    </citation>
    <scope>NUCLEOTIDE SEQUENCE [LARGE SCALE GENOMIC DNA]</scope>
    <source>
        <strain evidence="3 4">JCM 16909</strain>
    </source>
</reference>
<feature type="transmembrane region" description="Helical" evidence="2">
    <location>
        <begin position="152"/>
        <end position="176"/>
    </location>
</feature>
<dbReference type="AlphaFoldDB" id="A0A5C4VGF4"/>
<feature type="transmembrane region" description="Helical" evidence="2">
    <location>
        <begin position="182"/>
        <end position="202"/>
    </location>
</feature>
<name>A0A5C4VGF4_9ACTN</name>
<organism evidence="3 4">
    <name type="scientific">Streptomyces sedi</name>
    <dbReference type="NCBI Taxonomy" id="555059"/>
    <lineage>
        <taxon>Bacteria</taxon>
        <taxon>Bacillati</taxon>
        <taxon>Actinomycetota</taxon>
        <taxon>Actinomycetes</taxon>
        <taxon>Kitasatosporales</taxon>
        <taxon>Streptomycetaceae</taxon>
        <taxon>Streptomyces</taxon>
    </lineage>
</organism>
<dbReference type="EMBL" id="VDGT01000001">
    <property type="protein sequence ID" value="TNM34506.1"/>
    <property type="molecule type" value="Genomic_DNA"/>
</dbReference>
<protein>
    <submittedName>
        <fullName evidence="3">Uncharacterized protein</fullName>
    </submittedName>
</protein>
<accession>A0A5C4VGF4</accession>
<feature type="transmembrane region" description="Helical" evidence="2">
    <location>
        <begin position="95"/>
        <end position="116"/>
    </location>
</feature>
<dbReference type="OrthoDB" id="3261081at2"/>
<keyword evidence="2" id="KW-1133">Transmembrane helix</keyword>
<evidence type="ECO:0000256" key="1">
    <source>
        <dbReference type="SAM" id="MobiDB-lite"/>
    </source>
</evidence>
<keyword evidence="2" id="KW-0812">Transmembrane</keyword>
<comment type="caution">
    <text evidence="3">The sequence shown here is derived from an EMBL/GenBank/DDBJ whole genome shotgun (WGS) entry which is preliminary data.</text>
</comment>
<gene>
    <name evidence="3" type="ORF">FH715_02215</name>
</gene>
<keyword evidence="2" id="KW-0472">Membrane</keyword>
<evidence type="ECO:0000256" key="2">
    <source>
        <dbReference type="SAM" id="Phobius"/>
    </source>
</evidence>
<keyword evidence="4" id="KW-1185">Reference proteome</keyword>
<feature type="region of interest" description="Disordered" evidence="1">
    <location>
        <begin position="1"/>
        <end position="25"/>
    </location>
</feature>
<evidence type="ECO:0000313" key="3">
    <source>
        <dbReference type="EMBL" id="TNM34506.1"/>
    </source>
</evidence>
<dbReference type="Proteomes" id="UP000311713">
    <property type="component" value="Unassembled WGS sequence"/>
</dbReference>
<feature type="transmembrane region" description="Helical" evidence="2">
    <location>
        <begin position="61"/>
        <end position="83"/>
    </location>
</feature>
<sequence>MHHAPTYQRPRPAAPAPPASPSDRPSGTLLGETLWRVLIVVCAVLGYRATDGGTLLGLSQLASVAAALGYSAVVVATLTAAALRRPEPPTAWLRGLLSVSLLVVMVTWFTAMGGGIDETWSFFEHLLTPLAALVDWLCVGRRQRDSRWWYPLTWGGALLAYLVVYLFSDAAIYPFLDPSDPTFLPALATLAATTLALGYALVATARATGPAEAVRAPTAA</sequence>